<dbReference type="Proteomes" id="UP000643701">
    <property type="component" value="Unassembled WGS sequence"/>
</dbReference>
<reference evidence="2" key="1">
    <citation type="submission" date="2020-03" db="EMBL/GenBank/DDBJ databases">
        <title>Psychroflexus Maritimus sp. nov., isolate from marine sediment.</title>
        <authorList>
            <person name="Zhong Y.-L."/>
        </authorList>
    </citation>
    <scope>NUCLEOTIDE SEQUENCE</scope>
    <source>
        <strain evidence="2">C1</strain>
    </source>
</reference>
<sequence>MATKTKPKKKKMTQEDYMSSYMDYVLTHERKPKSVFKFCKDLGVEESDFYQNFGSFEGLRNKIWEHFYHNASNLMNANEEVMQYESREKMLTFFFTFFEILTANRSYVIYVLDEHEDMMKNLSQLKGLRKNIKSFAQELIAEDNDEKKFNFLKNSEKVFSEGAWIQFLFLLKFWKDDQSPGFEKTDVAIEKSVNTVFDVFDNTPLEKVFDFGKFLYKEQMGK</sequence>
<keyword evidence="3" id="KW-1185">Reference proteome</keyword>
<evidence type="ECO:0000259" key="1">
    <source>
        <dbReference type="Pfam" id="PF17931"/>
    </source>
</evidence>
<gene>
    <name evidence="2" type="ORF">G7034_00285</name>
</gene>
<accession>A0A967AAY7</accession>
<proteinExistence type="predicted"/>
<protein>
    <submittedName>
        <fullName evidence="2">TetR/AcrR family transcriptional regulator</fullName>
    </submittedName>
</protein>
<dbReference type="RefSeq" id="WP_166398961.1">
    <property type="nucleotide sequence ID" value="NZ_JAANAS010000001.1"/>
</dbReference>
<organism evidence="2 3">
    <name type="scientific">Psychroflexus maritimus</name>
    <dbReference type="NCBI Taxonomy" id="2714865"/>
    <lineage>
        <taxon>Bacteria</taxon>
        <taxon>Pseudomonadati</taxon>
        <taxon>Bacteroidota</taxon>
        <taxon>Flavobacteriia</taxon>
        <taxon>Flavobacteriales</taxon>
        <taxon>Flavobacteriaceae</taxon>
        <taxon>Psychroflexus</taxon>
    </lineage>
</organism>
<dbReference type="EMBL" id="JAANAS010000001">
    <property type="protein sequence ID" value="NGZ88691.1"/>
    <property type="molecule type" value="Genomic_DNA"/>
</dbReference>
<evidence type="ECO:0000313" key="3">
    <source>
        <dbReference type="Proteomes" id="UP000643701"/>
    </source>
</evidence>
<dbReference type="Pfam" id="PF17931">
    <property type="entry name" value="TetR_C_23"/>
    <property type="match status" value="1"/>
</dbReference>
<dbReference type="InterPro" id="IPR041673">
    <property type="entry name" value="TetR_C_23"/>
</dbReference>
<dbReference type="AlphaFoldDB" id="A0A967AAY7"/>
<evidence type="ECO:0000313" key="2">
    <source>
        <dbReference type="EMBL" id="NGZ88691.1"/>
    </source>
</evidence>
<feature type="domain" description="Tetracyclin repressor-like C-terminal" evidence="1">
    <location>
        <begin position="89"/>
        <end position="215"/>
    </location>
</feature>
<dbReference type="SUPFAM" id="SSF48498">
    <property type="entry name" value="Tetracyclin repressor-like, C-terminal domain"/>
    <property type="match status" value="1"/>
</dbReference>
<name>A0A967AAY7_9FLAO</name>
<dbReference type="InterPro" id="IPR036271">
    <property type="entry name" value="Tet_transcr_reg_TetR-rel_C_sf"/>
</dbReference>
<comment type="caution">
    <text evidence="2">The sequence shown here is derived from an EMBL/GenBank/DDBJ whole genome shotgun (WGS) entry which is preliminary data.</text>
</comment>